<dbReference type="NCBIfam" id="TIGR00835">
    <property type="entry name" value="agcS"/>
    <property type="match status" value="1"/>
</dbReference>
<keyword evidence="5 9" id="KW-0812">Transmembrane</keyword>
<keyword evidence="7 9" id="KW-1133">Transmembrane helix</keyword>
<dbReference type="RefSeq" id="WP_098924172.1">
    <property type="nucleotide sequence ID" value="NZ_CP023819.1"/>
</dbReference>
<keyword evidence="8 9" id="KW-0472">Membrane</keyword>
<dbReference type="GO" id="GO:0005283">
    <property type="term" value="F:amino acid:sodium symporter activity"/>
    <property type="evidence" value="ECO:0007669"/>
    <property type="project" value="InterPro"/>
</dbReference>
<dbReference type="PROSITE" id="PS00873">
    <property type="entry name" value="NA_ALANINE_SYMP"/>
    <property type="match status" value="1"/>
</dbReference>
<comment type="similarity">
    <text evidence="2 9">Belongs to the alanine or glycine:cation symporter (AGCS) (TC 2.A.25) family.</text>
</comment>
<feature type="transmembrane region" description="Helical" evidence="9">
    <location>
        <begin position="431"/>
        <end position="451"/>
    </location>
</feature>
<evidence type="ECO:0000256" key="5">
    <source>
        <dbReference type="ARBA" id="ARBA00022692"/>
    </source>
</evidence>
<evidence type="ECO:0000256" key="1">
    <source>
        <dbReference type="ARBA" id="ARBA00004651"/>
    </source>
</evidence>
<dbReference type="Proteomes" id="UP000223709">
    <property type="component" value="Chromosome"/>
</dbReference>
<evidence type="ECO:0000256" key="7">
    <source>
        <dbReference type="ARBA" id="ARBA00022989"/>
    </source>
</evidence>
<dbReference type="PANTHER" id="PTHR30330">
    <property type="entry name" value="AGSS FAMILY TRANSPORTER, SODIUM-ALANINE"/>
    <property type="match status" value="1"/>
</dbReference>
<dbReference type="PROSITE" id="PS51257">
    <property type="entry name" value="PROKAR_LIPOPROTEIN"/>
    <property type="match status" value="1"/>
</dbReference>
<evidence type="ECO:0000313" key="10">
    <source>
        <dbReference type="EMBL" id="ATL90370.1"/>
    </source>
</evidence>
<keyword evidence="6 9" id="KW-0769">Symport</keyword>
<organism evidence="10 11">
    <name type="scientific">Faecalibacterium prausnitzii</name>
    <dbReference type="NCBI Taxonomy" id="853"/>
    <lineage>
        <taxon>Bacteria</taxon>
        <taxon>Bacillati</taxon>
        <taxon>Bacillota</taxon>
        <taxon>Clostridia</taxon>
        <taxon>Eubacteriales</taxon>
        <taxon>Oscillospiraceae</taxon>
        <taxon>Faecalibacterium</taxon>
    </lineage>
</organism>
<feature type="transmembrane region" description="Helical" evidence="9">
    <location>
        <begin position="149"/>
        <end position="171"/>
    </location>
</feature>
<evidence type="ECO:0000256" key="9">
    <source>
        <dbReference type="RuleBase" id="RU363064"/>
    </source>
</evidence>
<proteinExistence type="inferred from homology"/>
<feature type="transmembrane region" description="Helical" evidence="9">
    <location>
        <begin position="316"/>
        <end position="337"/>
    </location>
</feature>
<keyword evidence="4 9" id="KW-1003">Cell membrane</keyword>
<feature type="transmembrane region" description="Helical" evidence="9">
    <location>
        <begin position="76"/>
        <end position="99"/>
    </location>
</feature>
<sequence length="461" mass="48234">MWESLARVNAVVGGVVWGPVGLALLFGTGCLLTVRTGFFQLRYFGYWMRHTIGAIFLDRNVTAHTDDEAISQFQSLCTALAATIGTGNIVGVAAAILAGGPGAVFWMWVMALLGMMTSYAENVLGICYRHRDAAGRWCGGPMYYLAEGLGGGFGRALAVLFACFCVLASFGMGNMSQINSIAGNLQAVFRVPPVATGIVLALLTGRVILGGLKRVAAVTEAIVPLMALFYLFGALTVVCVHWAAVPAAFGAIFRGAFGLQAAGGGVLGYGMARAISWGFKRGAFSNEAGLGASVLVHCAANVEEPVQQGMWGMFEVFADTMVVCTLTALVVLTSGLVDLDTGAALTGVEGSALVGQAFSTVFGAFGPQFIAVSVLLFAYSTTLGWSHYGTRAVVYLLGERAAAGYKLVFAAMVLVGAVMKLDLAWALSDTFNGLMMLPNLVGVVGLSGVVVRETQAYLKRK</sequence>
<feature type="transmembrane region" description="Helical" evidence="9">
    <location>
        <begin position="191"/>
        <end position="209"/>
    </location>
</feature>
<evidence type="ECO:0000313" key="11">
    <source>
        <dbReference type="Proteomes" id="UP000223709"/>
    </source>
</evidence>
<protein>
    <submittedName>
        <fullName evidence="10">Sodium:alanine symporter family protein</fullName>
    </submittedName>
</protein>
<dbReference type="Pfam" id="PF01235">
    <property type="entry name" value="Na_Ala_symp"/>
    <property type="match status" value="1"/>
</dbReference>
<dbReference type="FunFam" id="1.20.1740.10:FF:000004">
    <property type="entry name" value="Sodium:alanine symporter family protein"/>
    <property type="match status" value="1"/>
</dbReference>
<name>A0A291TBC8_9FIRM</name>
<keyword evidence="3 9" id="KW-0813">Transport</keyword>
<evidence type="ECO:0000256" key="2">
    <source>
        <dbReference type="ARBA" id="ARBA00009261"/>
    </source>
</evidence>
<reference evidence="10 11" key="1">
    <citation type="submission" date="2017-10" db="EMBL/GenBank/DDBJ databases">
        <title>Complete Genome Sequence of Faecalibacterium prausnitzii isolated from the gut of healthy adult Indian.</title>
        <authorList>
            <person name="Bag S."/>
            <person name="Ghosh T.S."/>
            <person name="Das B."/>
        </authorList>
    </citation>
    <scope>NUCLEOTIDE SEQUENCE [LARGE SCALE GENOMIC DNA]</scope>
    <source>
        <strain evidence="10 11">Indica</strain>
    </source>
</reference>
<dbReference type="EMBL" id="CP023819">
    <property type="protein sequence ID" value="ATL90370.1"/>
    <property type="molecule type" value="Genomic_DNA"/>
</dbReference>
<dbReference type="PANTHER" id="PTHR30330:SF3">
    <property type="entry name" value="TRANSCRIPTIONAL REGULATOR, LRP FAMILY"/>
    <property type="match status" value="1"/>
</dbReference>
<evidence type="ECO:0000256" key="6">
    <source>
        <dbReference type="ARBA" id="ARBA00022847"/>
    </source>
</evidence>
<accession>A0A291TBC8</accession>
<evidence type="ECO:0000256" key="3">
    <source>
        <dbReference type="ARBA" id="ARBA00022448"/>
    </source>
</evidence>
<feature type="transmembrane region" description="Helical" evidence="9">
    <location>
        <begin position="357"/>
        <end position="380"/>
    </location>
</feature>
<comment type="subcellular location">
    <subcellularLocation>
        <location evidence="1 9">Cell membrane</location>
        <topology evidence="1 9">Multi-pass membrane protein</topology>
    </subcellularLocation>
</comment>
<feature type="transmembrane region" description="Helical" evidence="9">
    <location>
        <begin position="251"/>
        <end position="272"/>
    </location>
</feature>
<evidence type="ECO:0000256" key="8">
    <source>
        <dbReference type="ARBA" id="ARBA00023136"/>
    </source>
</evidence>
<feature type="transmembrane region" description="Helical" evidence="9">
    <location>
        <begin position="12"/>
        <end position="34"/>
    </location>
</feature>
<feature type="transmembrane region" description="Helical" evidence="9">
    <location>
        <begin position="401"/>
        <end position="419"/>
    </location>
</feature>
<feature type="transmembrane region" description="Helical" evidence="9">
    <location>
        <begin position="221"/>
        <end position="245"/>
    </location>
</feature>
<dbReference type="AlphaFoldDB" id="A0A291TBC8"/>
<dbReference type="Gene3D" id="1.20.1740.10">
    <property type="entry name" value="Amino acid/polyamine transporter I"/>
    <property type="match status" value="1"/>
</dbReference>
<dbReference type="InterPro" id="IPR001463">
    <property type="entry name" value="Na/Ala_symport"/>
</dbReference>
<evidence type="ECO:0000256" key="4">
    <source>
        <dbReference type="ARBA" id="ARBA00022475"/>
    </source>
</evidence>
<dbReference type="GO" id="GO:0005886">
    <property type="term" value="C:plasma membrane"/>
    <property type="evidence" value="ECO:0007669"/>
    <property type="project" value="UniProtKB-SubCell"/>
</dbReference>
<feature type="transmembrane region" description="Helical" evidence="9">
    <location>
        <begin position="105"/>
        <end position="128"/>
    </location>
</feature>
<dbReference type="PRINTS" id="PR00175">
    <property type="entry name" value="NAALASMPORT"/>
</dbReference>
<gene>
    <name evidence="10" type="ORF">CRH10_08720</name>
</gene>